<feature type="transmembrane region" description="Helical" evidence="8">
    <location>
        <begin position="1016"/>
        <end position="1041"/>
    </location>
</feature>
<dbReference type="Proteomes" id="UP001575105">
    <property type="component" value="Unassembled WGS sequence"/>
</dbReference>
<organism evidence="12 13">
    <name type="scientific">Natronomicrosphaera hydrolytica</name>
    <dbReference type="NCBI Taxonomy" id="3242702"/>
    <lineage>
        <taxon>Bacteria</taxon>
        <taxon>Pseudomonadati</taxon>
        <taxon>Planctomycetota</taxon>
        <taxon>Phycisphaerae</taxon>
        <taxon>Phycisphaerales</taxon>
        <taxon>Phycisphaeraceae</taxon>
        <taxon>Natronomicrosphaera</taxon>
    </lineage>
</organism>
<dbReference type="PANTHER" id="PTHR30572:SF4">
    <property type="entry name" value="ABC TRANSPORTER PERMEASE YTRF"/>
    <property type="match status" value="1"/>
</dbReference>
<accession>A0ABV4UCQ3</accession>
<dbReference type="InterPro" id="IPR050250">
    <property type="entry name" value="Macrolide_Exporter_MacB"/>
</dbReference>
<feature type="compositionally biased region" description="Low complexity" evidence="7">
    <location>
        <begin position="1665"/>
        <end position="1678"/>
    </location>
</feature>
<feature type="transmembrane region" description="Helical" evidence="8">
    <location>
        <begin position="1409"/>
        <end position="1433"/>
    </location>
</feature>
<dbReference type="Pfam" id="PF04389">
    <property type="entry name" value="Peptidase_M28"/>
    <property type="match status" value="1"/>
</dbReference>
<keyword evidence="9" id="KW-0732">Signal</keyword>
<dbReference type="PANTHER" id="PTHR30572">
    <property type="entry name" value="MEMBRANE COMPONENT OF TRANSPORTER-RELATED"/>
    <property type="match status" value="1"/>
</dbReference>
<dbReference type="EMBL" id="JBGUBD010000021">
    <property type="protein sequence ID" value="MFA9480413.1"/>
    <property type="molecule type" value="Genomic_DNA"/>
</dbReference>
<dbReference type="SUPFAM" id="SSF53187">
    <property type="entry name" value="Zn-dependent exopeptidases"/>
    <property type="match status" value="1"/>
</dbReference>
<evidence type="ECO:0000313" key="12">
    <source>
        <dbReference type="EMBL" id="MFA9480413.1"/>
    </source>
</evidence>
<dbReference type="RefSeq" id="WP_425347334.1">
    <property type="nucleotide sequence ID" value="NZ_JBGUBD010000021.1"/>
</dbReference>
<feature type="region of interest" description="Disordered" evidence="7">
    <location>
        <begin position="1656"/>
        <end position="1678"/>
    </location>
</feature>
<reference evidence="12 13" key="1">
    <citation type="submission" date="2024-08" db="EMBL/GenBank/DDBJ databases">
        <title>Whole-genome sequencing of halo(alkali)philic microorganisms from hypersaline lakes.</title>
        <authorList>
            <person name="Sorokin D.Y."/>
            <person name="Merkel A.Y."/>
            <person name="Messina E."/>
            <person name="Yakimov M."/>
        </authorList>
    </citation>
    <scope>NUCLEOTIDE SEQUENCE [LARGE SCALE GENOMIC DNA]</scope>
    <source>
        <strain evidence="12 13">AB-hyl4</strain>
    </source>
</reference>
<keyword evidence="2" id="KW-1003">Cell membrane</keyword>
<proteinExistence type="inferred from homology"/>
<feature type="transmembrane region" description="Helical" evidence="8">
    <location>
        <begin position="961"/>
        <end position="977"/>
    </location>
</feature>
<dbReference type="InterPro" id="IPR003838">
    <property type="entry name" value="ABC3_permease_C"/>
</dbReference>
<comment type="similarity">
    <text evidence="6">Belongs to the ABC-4 integral membrane protein family.</text>
</comment>
<feature type="chain" id="PRO_5045886933" evidence="9">
    <location>
        <begin position="19"/>
        <end position="1678"/>
    </location>
</feature>
<dbReference type="Gene3D" id="3.40.630.10">
    <property type="entry name" value="Zn peptidases"/>
    <property type="match status" value="1"/>
</dbReference>
<dbReference type="Gene3D" id="3.50.30.30">
    <property type="match status" value="1"/>
</dbReference>
<keyword evidence="5 8" id="KW-0472">Membrane</keyword>
<feature type="transmembrane region" description="Helical" evidence="8">
    <location>
        <begin position="1517"/>
        <end position="1536"/>
    </location>
</feature>
<evidence type="ECO:0000256" key="7">
    <source>
        <dbReference type="SAM" id="MobiDB-lite"/>
    </source>
</evidence>
<protein>
    <submittedName>
        <fullName evidence="12">FtsX-like permease family protein</fullName>
    </submittedName>
</protein>
<name>A0ABV4UCQ3_9BACT</name>
<feature type="domain" description="ABC3 transporter permease C-terminal" evidence="10">
    <location>
        <begin position="1378"/>
        <end position="1495"/>
    </location>
</feature>
<feature type="transmembrane region" description="Helical" evidence="8">
    <location>
        <begin position="1439"/>
        <end position="1459"/>
    </location>
</feature>
<evidence type="ECO:0000256" key="1">
    <source>
        <dbReference type="ARBA" id="ARBA00004651"/>
    </source>
</evidence>
<keyword evidence="3 8" id="KW-0812">Transmembrane</keyword>
<evidence type="ECO:0000313" key="13">
    <source>
        <dbReference type="Proteomes" id="UP001575105"/>
    </source>
</evidence>
<evidence type="ECO:0000259" key="10">
    <source>
        <dbReference type="Pfam" id="PF02687"/>
    </source>
</evidence>
<evidence type="ECO:0000256" key="4">
    <source>
        <dbReference type="ARBA" id="ARBA00022989"/>
    </source>
</evidence>
<evidence type="ECO:0000256" key="2">
    <source>
        <dbReference type="ARBA" id="ARBA00022475"/>
    </source>
</evidence>
<feature type="transmembrane region" description="Helical" evidence="8">
    <location>
        <begin position="989"/>
        <end position="1010"/>
    </location>
</feature>
<evidence type="ECO:0000256" key="8">
    <source>
        <dbReference type="SAM" id="Phobius"/>
    </source>
</evidence>
<evidence type="ECO:0000256" key="3">
    <source>
        <dbReference type="ARBA" id="ARBA00022692"/>
    </source>
</evidence>
<keyword evidence="4 8" id="KW-1133">Transmembrane helix</keyword>
<feature type="transmembrane region" description="Helical" evidence="8">
    <location>
        <begin position="1471"/>
        <end position="1491"/>
    </location>
</feature>
<gene>
    <name evidence="12" type="ORF">ACERK3_19260</name>
</gene>
<comment type="caution">
    <text evidence="12">The sequence shown here is derived from an EMBL/GenBank/DDBJ whole genome shotgun (WGS) entry which is preliminary data.</text>
</comment>
<feature type="signal peptide" evidence="9">
    <location>
        <begin position="1"/>
        <end position="18"/>
    </location>
</feature>
<sequence length="1678" mass="183804">MLLAWLLVALLPVAGVHADQFQADLEALTQHPHRLSGTEEGRAAATYIEQRLAQIGIEQVLPLEMPVWQTQVEHCELIVGGQRVPLSPIRPNIIANPVTPAEGLSGRVMYVGDGEIGSYGTRSPDGAIVVLDYGSHDNWAVAFALGAQAVIFLDHGDGATPIQPKHTGLPANFVRLYAHVDDLAEVGIDLTADHDEAVVHSHVTWQRQLGRNIIARIPGTDPGFIAGRNDDEAIVLAVHYDSFGVVPTRSPAARSAANIAALLEAAEGLVNDPPRRDVILMFLDNQARYHQGAREVYTALTITDREHTNLNQQHLDEQRFVRAMASRLDEEGLQFTPTGSEGHRLSQALQDEANFARVDIVHELRQLRLKARPMQAELEAMGVDPETDEPVDNPRAQALLDQVQPLLEQVEQLHVASLRWDEIRRALHRNALAAFAADQQAYAAGRFESDEAQRWNTEQRQHAQAEAQLFVEIFDRLQARASGRFERRLTELVTLIRIDEQRDAIRSALADPWIVAHVSYDLADGSGVWGPVVGDWTTRLHRHTAPSASADNPGYYGRVLAALRDARDRLDQPIAVDDRLMRDPTLGMSFAPRPFVHSGAIAGIHRIYNFSMMTGHDGRLRDGHPADTVDALDWARLRGQATEATALLHAAANREAISLSRVFRSEYRLKLPGWSNGRPTGDYARLQVVGGLAEDRPASGAMLAIWPSAAATGAASWTSMAEAMAVPSFEPVMYEATDENGRFRLVTARNDQFTSLLALGATFDEQGKMRAVSSMASLLQDASATMQVTMFLGRGYAISEFGGFRIRPQQLHVLKASTDAALRDIQSLWGQLAPHTFFFVADQEFDDRIKLFQPLGPVVLGIDDDNDSGVGLSASGFFQRPVWLSPRRTTDLEMLNEYRLRQLRDRGVTQADLESLQAAGTRARDRAEQAESVREREAAHQQAAALFQKVYTPLRQAMDDLVHAIVMLLLLAIPFAFAMERLLVCATSVYGRISGFTVIFLVTFGMLYFMHPGFAIAATPVIIFLAFAIILLSSIVIYILVRKFRLELKAIQGHRVGLHDVEVSRMGTMLAAVGMGMSTMRRRPTRTFLTAVTVVMLTFTILGFASFSRTVGVRTVYQGPVGETMPAGVLMRHLDYSELPRGTLRLMAGQTGETGYAAGHWWRMRSDGSGATLQIARPRDGEALSLSAIMGLSLEELDRWPALAAVFGDDADMDEVKSNLANGGVYLPRVYEELLDLEVGDTVLVDGERVRFAGAFQGATLQRLRHLDGHSVLPVDFQDTAAAMGAEEAEEEELIMADEVDRDFVHLSADQVAIAADRTVRRMGGELHMVTLYPDEQDDTLAKGRELAQMLVMPVWAAGPDGVERMILTVLTEVTGGIALLVPVLLGGLIIFGTLLGSISDREKEIYTFSALGLSPQHVGVLFFAEAAVYAVVGGMGGQLLAQVVALVLGWLHNAGIITMTESINYSSTNAMFAIGVVMATVLISAIYPAMRASKSANPGLARAWRMPQPEGDHLHLVFPFTVSAYDITGVVSFLAEHFRRHDDAGLGSFAASNVSIGRDADGNLQLSAELALAPFDLGVTQHMKLAAKPSDIEGVDEVAIDADRLSGARGDWIRANRVFMADLRKQFLLWRTLSNEMIEQYRMQTMTALEDVDAEAVAQREEASSAGSQSGQGSPLM</sequence>
<comment type="subcellular location">
    <subcellularLocation>
        <location evidence="1">Cell membrane</location>
        <topology evidence="1">Multi-pass membrane protein</topology>
    </subcellularLocation>
</comment>
<feature type="transmembrane region" description="Helical" evidence="8">
    <location>
        <begin position="1087"/>
        <end position="1107"/>
    </location>
</feature>
<evidence type="ECO:0000256" key="6">
    <source>
        <dbReference type="ARBA" id="ARBA00038076"/>
    </source>
</evidence>
<evidence type="ECO:0000259" key="11">
    <source>
        <dbReference type="Pfam" id="PF04389"/>
    </source>
</evidence>
<dbReference type="Pfam" id="PF02687">
    <property type="entry name" value="FtsX"/>
    <property type="match status" value="1"/>
</dbReference>
<evidence type="ECO:0000256" key="5">
    <source>
        <dbReference type="ARBA" id="ARBA00023136"/>
    </source>
</evidence>
<keyword evidence="13" id="KW-1185">Reference proteome</keyword>
<feature type="domain" description="Peptidase M28" evidence="11">
    <location>
        <begin position="212"/>
        <end position="298"/>
    </location>
</feature>
<evidence type="ECO:0000256" key="9">
    <source>
        <dbReference type="SAM" id="SignalP"/>
    </source>
</evidence>
<dbReference type="InterPro" id="IPR007484">
    <property type="entry name" value="Peptidase_M28"/>
</dbReference>
<feature type="transmembrane region" description="Helical" evidence="8">
    <location>
        <begin position="1374"/>
        <end position="1397"/>
    </location>
</feature>